<dbReference type="GO" id="GO:0051536">
    <property type="term" value="F:iron-sulfur cluster binding"/>
    <property type="evidence" value="ECO:0007669"/>
    <property type="project" value="UniProtKB-KW"/>
</dbReference>
<keyword evidence="5" id="KW-0411">Iron-sulfur</keyword>
<dbReference type="Pfam" id="PF04055">
    <property type="entry name" value="Radical_SAM"/>
    <property type="match status" value="1"/>
</dbReference>
<reference evidence="8 9" key="1">
    <citation type="journal article" date="2015" name="Nature">
        <title>rRNA introns, odd ribosomes, and small enigmatic genomes across a large radiation of phyla.</title>
        <authorList>
            <person name="Brown C.T."/>
            <person name="Hug L.A."/>
            <person name="Thomas B.C."/>
            <person name="Sharon I."/>
            <person name="Castelle C.J."/>
            <person name="Singh A."/>
            <person name="Wilkins M.J."/>
            <person name="Williams K.H."/>
            <person name="Banfield J.F."/>
        </authorList>
    </citation>
    <scope>NUCLEOTIDE SEQUENCE [LARGE SCALE GENOMIC DNA]</scope>
</reference>
<dbReference type="InterPro" id="IPR007197">
    <property type="entry name" value="rSAM"/>
</dbReference>
<dbReference type="GO" id="GO:0031419">
    <property type="term" value="F:cobalamin binding"/>
    <property type="evidence" value="ECO:0007669"/>
    <property type="project" value="InterPro"/>
</dbReference>
<dbReference type="Gene3D" id="3.40.50.280">
    <property type="entry name" value="Cobalamin-binding domain"/>
    <property type="match status" value="1"/>
</dbReference>
<organism evidence="8 9">
    <name type="scientific">Candidatus Magasanikbacteria bacterium GW2011_GWA2_42_32</name>
    <dbReference type="NCBI Taxonomy" id="1619039"/>
    <lineage>
        <taxon>Bacteria</taxon>
        <taxon>Candidatus Magasanikiibacteriota</taxon>
    </lineage>
</organism>
<dbReference type="InterPro" id="IPR023404">
    <property type="entry name" value="rSAM_horseshoe"/>
</dbReference>
<evidence type="ECO:0000313" key="8">
    <source>
        <dbReference type="EMBL" id="KKS54108.1"/>
    </source>
</evidence>
<evidence type="ECO:0000256" key="2">
    <source>
        <dbReference type="ARBA" id="ARBA00022691"/>
    </source>
</evidence>
<evidence type="ECO:0000313" key="9">
    <source>
        <dbReference type="Proteomes" id="UP000034837"/>
    </source>
</evidence>
<dbReference type="InterPro" id="IPR006158">
    <property type="entry name" value="Cobalamin-bd"/>
</dbReference>
<dbReference type="InterPro" id="IPR051198">
    <property type="entry name" value="BchE-like"/>
</dbReference>
<accession>A0A0G1CWX2</accession>
<keyword evidence="4" id="KW-0408">Iron</keyword>
<dbReference type="SFLD" id="SFLDS00029">
    <property type="entry name" value="Radical_SAM"/>
    <property type="match status" value="1"/>
</dbReference>
<evidence type="ECO:0000256" key="3">
    <source>
        <dbReference type="ARBA" id="ARBA00022723"/>
    </source>
</evidence>
<dbReference type="PANTHER" id="PTHR43409">
    <property type="entry name" value="ANAEROBIC MAGNESIUM-PROTOPORPHYRIN IX MONOMETHYL ESTER CYCLASE-RELATED"/>
    <property type="match status" value="1"/>
</dbReference>
<dbReference type="EMBL" id="LCDO01000041">
    <property type="protein sequence ID" value="KKS54108.1"/>
    <property type="molecule type" value="Genomic_DNA"/>
</dbReference>
<evidence type="ECO:0000256" key="4">
    <source>
        <dbReference type="ARBA" id="ARBA00023004"/>
    </source>
</evidence>
<dbReference type="AlphaFoldDB" id="A0A0G1CWX2"/>
<dbReference type="Gene3D" id="3.80.30.20">
    <property type="entry name" value="tm_1862 like domain"/>
    <property type="match status" value="1"/>
</dbReference>
<name>A0A0G1CWX2_9BACT</name>
<evidence type="ECO:0000256" key="5">
    <source>
        <dbReference type="ARBA" id="ARBA00023014"/>
    </source>
</evidence>
<dbReference type="CDD" id="cd01335">
    <property type="entry name" value="Radical_SAM"/>
    <property type="match status" value="1"/>
</dbReference>
<dbReference type="InterPro" id="IPR006638">
    <property type="entry name" value="Elp3/MiaA/NifB-like_rSAM"/>
</dbReference>
<comment type="caution">
    <text evidence="8">The sequence shown here is derived from an EMBL/GenBank/DDBJ whole genome shotgun (WGS) entry which is preliminary data.</text>
</comment>
<evidence type="ECO:0000256" key="1">
    <source>
        <dbReference type="ARBA" id="ARBA00001966"/>
    </source>
</evidence>
<comment type="cofactor">
    <cofactor evidence="1">
        <name>[4Fe-4S] cluster</name>
        <dbReference type="ChEBI" id="CHEBI:49883"/>
    </cofactor>
</comment>
<sequence>MNIETPARERQPTKEIQMKVALISVDNHTIGIQTVATVVADAGSEPALFYLPSHLRNYPEAIEERIIQTLRGAAKEDERILIGFHLKEMSFSRSLQLAKTARKGFGNRAVLVAGGTHAASLREELLPYFDHAVVGSGEGIVPILQAMENGTTVPRLIRRPPSKFIYPLFRDAYVLDGSGQIVRARIRPLAHPQYKHRQSMEIMLEVGCSYACSFCEVAALREMFGKQYRILSSQPEQAIDIIREQIGLSPGIEYVYFFDEDFLLKSEKWIDTFVAGYASIGLPFFMFATPRSISKGRGKLSTLADVGLDTINMGVQTGSPRITRDLFGRKEDRAEIISVLGVLTSLYRDGRVTSPPMVDWIILNPYEKKEDVSQTIKLMQDMPLPFNAVMHCMSFFRGTPLYKKALTEGVIPPEYRFRYDLHDFLNRIRANEFGLDFTSRSNLEWLKYNTILAGMNGLHTIKGETRYYGGIVEKDLPRYLETEMTLEEILELAASLPNPMDGVLFPWEMEYARQ</sequence>
<gene>
    <name evidence="8" type="ORF">UV20_C0041G0002</name>
</gene>
<dbReference type="PROSITE" id="PS51918">
    <property type="entry name" value="RADICAL_SAM"/>
    <property type="match status" value="1"/>
</dbReference>
<protein>
    <submittedName>
        <fullName evidence="8">Radical SAM domain protein</fullName>
    </submittedName>
</protein>
<dbReference type="InterPro" id="IPR058240">
    <property type="entry name" value="rSAM_sf"/>
</dbReference>
<dbReference type="PROSITE" id="PS51332">
    <property type="entry name" value="B12_BINDING"/>
    <property type="match status" value="1"/>
</dbReference>
<dbReference type="GO" id="GO:0003824">
    <property type="term" value="F:catalytic activity"/>
    <property type="evidence" value="ECO:0007669"/>
    <property type="project" value="InterPro"/>
</dbReference>
<feature type="domain" description="Radical SAM core" evidence="7">
    <location>
        <begin position="192"/>
        <end position="436"/>
    </location>
</feature>
<keyword evidence="2" id="KW-0949">S-adenosyl-L-methionine</keyword>
<dbReference type="Proteomes" id="UP000034837">
    <property type="component" value="Unassembled WGS sequence"/>
</dbReference>
<evidence type="ECO:0000259" key="7">
    <source>
        <dbReference type="PROSITE" id="PS51918"/>
    </source>
</evidence>
<keyword evidence="3" id="KW-0479">Metal-binding</keyword>
<dbReference type="SUPFAM" id="SSF102114">
    <property type="entry name" value="Radical SAM enzymes"/>
    <property type="match status" value="1"/>
</dbReference>
<proteinExistence type="predicted"/>
<dbReference type="SFLD" id="SFLDG01082">
    <property type="entry name" value="B12-binding_domain_containing"/>
    <property type="match status" value="1"/>
</dbReference>
<dbReference type="SMART" id="SM00729">
    <property type="entry name" value="Elp3"/>
    <property type="match status" value="1"/>
</dbReference>
<dbReference type="GO" id="GO:0046872">
    <property type="term" value="F:metal ion binding"/>
    <property type="evidence" value="ECO:0007669"/>
    <property type="project" value="UniProtKB-KW"/>
</dbReference>
<feature type="domain" description="B12-binding" evidence="6">
    <location>
        <begin position="15"/>
        <end position="154"/>
    </location>
</feature>
<evidence type="ECO:0000259" key="6">
    <source>
        <dbReference type="PROSITE" id="PS51332"/>
    </source>
</evidence>